<keyword evidence="3 5" id="KW-1133">Transmembrane helix</keyword>
<dbReference type="RefSeq" id="XP_007321880.1">
    <property type="nucleotide sequence ID" value="XM_007321818.1"/>
</dbReference>
<dbReference type="Pfam" id="PF04750">
    <property type="entry name" value="Far-17a_AIG1"/>
    <property type="match status" value="1"/>
</dbReference>
<evidence type="ECO:0000256" key="3">
    <source>
        <dbReference type="ARBA" id="ARBA00022989"/>
    </source>
</evidence>
<dbReference type="InterPro" id="IPR006838">
    <property type="entry name" value="ADTRP_AIG1"/>
</dbReference>
<dbReference type="KEGG" id="sla:SERLADRAFT_397869"/>
<gene>
    <name evidence="6" type="ORF">SERLADRAFT_397869</name>
</gene>
<evidence type="ECO:0000256" key="4">
    <source>
        <dbReference type="ARBA" id="ARBA00023136"/>
    </source>
</evidence>
<dbReference type="Proteomes" id="UP000008064">
    <property type="component" value="Unassembled WGS sequence"/>
</dbReference>
<dbReference type="AlphaFoldDB" id="F8P656"/>
<evidence type="ECO:0000256" key="2">
    <source>
        <dbReference type="ARBA" id="ARBA00022692"/>
    </source>
</evidence>
<dbReference type="GeneID" id="18811853"/>
<keyword evidence="4 5" id="KW-0472">Membrane</keyword>
<accession>F8P656</accession>
<dbReference type="EMBL" id="GL945439">
    <property type="protein sequence ID" value="EGO20923.1"/>
    <property type="molecule type" value="Genomic_DNA"/>
</dbReference>
<feature type="transmembrane region" description="Helical" evidence="5">
    <location>
        <begin position="66"/>
        <end position="89"/>
    </location>
</feature>
<sequence length="127" mass="14154">MAYGFTSLQHLPIDEWISKQKGGHLQYLTIQGLALAWFTMTLSFMMDVLPPSSILRSVKRTLLMVSLPLAIVVSAVYWSLLLLFPSLILQRKLESEPSSSSQVPEIIRIPLNIDLALHAVPALTLLV</sequence>
<comment type="subcellular location">
    <subcellularLocation>
        <location evidence="1">Endomembrane system</location>
        <topology evidence="1">Multi-pass membrane protein</topology>
    </subcellularLocation>
</comment>
<organism>
    <name type="scientific">Serpula lacrymans var. lacrymans (strain S7.9)</name>
    <name type="common">Dry rot fungus</name>
    <dbReference type="NCBI Taxonomy" id="578457"/>
    <lineage>
        <taxon>Eukaryota</taxon>
        <taxon>Fungi</taxon>
        <taxon>Dikarya</taxon>
        <taxon>Basidiomycota</taxon>
        <taxon>Agaricomycotina</taxon>
        <taxon>Agaricomycetes</taxon>
        <taxon>Agaricomycetidae</taxon>
        <taxon>Boletales</taxon>
        <taxon>Coniophorineae</taxon>
        <taxon>Serpulaceae</taxon>
        <taxon>Serpula</taxon>
    </lineage>
</organism>
<feature type="non-terminal residue" evidence="6">
    <location>
        <position position="127"/>
    </location>
</feature>
<proteinExistence type="predicted"/>
<dbReference type="PANTHER" id="PTHR10989:SF16">
    <property type="entry name" value="AT02829P-RELATED"/>
    <property type="match status" value="1"/>
</dbReference>
<protein>
    <submittedName>
        <fullName evidence="6">Uncharacterized protein</fullName>
    </submittedName>
</protein>
<dbReference type="PANTHER" id="PTHR10989">
    <property type="entry name" value="ANDROGEN-INDUCED PROTEIN 1-RELATED"/>
    <property type="match status" value="1"/>
</dbReference>
<dbReference type="OrthoDB" id="1898221at2759"/>
<dbReference type="HOGENOM" id="CLU_1975886_0_0_1"/>
<reference evidence="6" key="1">
    <citation type="submission" date="2011-04" db="EMBL/GenBank/DDBJ databases">
        <title>Evolution of plant cell wall degrading machinery underlies the functional diversity of forest fungi.</title>
        <authorList>
            <consortium name="US DOE Joint Genome Institute (JGI-PGF)"/>
            <person name="Eastwood D.C."/>
            <person name="Floudas D."/>
            <person name="Binder M."/>
            <person name="Majcherczyk A."/>
            <person name="Schneider P."/>
            <person name="Aerts A."/>
            <person name="Asiegbu F.O."/>
            <person name="Baker S.E."/>
            <person name="Barry K."/>
            <person name="Bendiksby M."/>
            <person name="Blumentritt M."/>
            <person name="Coutinho P.M."/>
            <person name="Cullen D."/>
            <person name="Cullen D."/>
            <person name="Gathman A."/>
            <person name="Goodell B."/>
            <person name="Henrissat B."/>
            <person name="Ihrmark K."/>
            <person name="Kauserud H."/>
            <person name="Kohler A."/>
            <person name="LaButti K."/>
            <person name="Lapidus A."/>
            <person name="Lavin J.L."/>
            <person name="Lee Y.-H."/>
            <person name="Lindquist E."/>
            <person name="Lilly W."/>
            <person name="Lucas S."/>
            <person name="Morin E."/>
            <person name="Murat C."/>
            <person name="Oguiza J.A."/>
            <person name="Park J."/>
            <person name="Pisabarro A.G."/>
            <person name="Riley R."/>
            <person name="Rosling A."/>
            <person name="Salamov A."/>
            <person name="Schmidt O."/>
            <person name="Schmutz J."/>
            <person name="Skrede I."/>
            <person name="Stenlid J."/>
            <person name="Wiebenga A."/>
            <person name="Xie X."/>
            <person name="Kues U."/>
            <person name="Hibbett D.S."/>
            <person name="Hoffmeister D."/>
            <person name="Hogberg N."/>
            <person name="Martin F."/>
            <person name="Grigoriev I.V."/>
            <person name="Watkinson S.C."/>
        </authorList>
    </citation>
    <scope>NUCLEOTIDE SEQUENCE</scope>
    <source>
        <strain evidence="6">S7.9</strain>
    </source>
</reference>
<evidence type="ECO:0000256" key="5">
    <source>
        <dbReference type="SAM" id="Phobius"/>
    </source>
</evidence>
<keyword evidence="2 5" id="KW-0812">Transmembrane</keyword>
<dbReference type="GO" id="GO:0016020">
    <property type="term" value="C:membrane"/>
    <property type="evidence" value="ECO:0007669"/>
    <property type="project" value="InterPro"/>
</dbReference>
<name>F8P656_SERL9</name>
<dbReference type="GO" id="GO:0012505">
    <property type="term" value="C:endomembrane system"/>
    <property type="evidence" value="ECO:0007669"/>
    <property type="project" value="UniProtKB-SubCell"/>
</dbReference>
<evidence type="ECO:0000256" key="1">
    <source>
        <dbReference type="ARBA" id="ARBA00004127"/>
    </source>
</evidence>
<evidence type="ECO:0000313" key="6">
    <source>
        <dbReference type="EMBL" id="EGO20923.1"/>
    </source>
</evidence>
<feature type="transmembrane region" description="Helical" evidence="5">
    <location>
        <begin position="27"/>
        <end position="46"/>
    </location>
</feature>